<dbReference type="Proteomes" id="UP000621455">
    <property type="component" value="Unassembled WGS sequence"/>
</dbReference>
<gene>
    <name evidence="1" type="ORF">F2P44_13085</name>
</gene>
<proteinExistence type="predicted"/>
<protein>
    <submittedName>
        <fullName evidence="1">Uncharacterized protein</fullName>
    </submittedName>
</protein>
<evidence type="ECO:0000313" key="2">
    <source>
        <dbReference type="Proteomes" id="UP000621455"/>
    </source>
</evidence>
<name>A0ABX0N582_9BURK</name>
<comment type="caution">
    <text evidence="1">The sequence shown here is derived from an EMBL/GenBank/DDBJ whole genome shotgun (WGS) entry which is preliminary data.</text>
</comment>
<dbReference type="RefSeq" id="WP_167087155.1">
    <property type="nucleotide sequence ID" value="NZ_WHJG01000011.1"/>
</dbReference>
<keyword evidence="2" id="KW-1185">Reference proteome</keyword>
<dbReference type="EMBL" id="WHJG01000011">
    <property type="protein sequence ID" value="NHZ80202.1"/>
    <property type="molecule type" value="Genomic_DNA"/>
</dbReference>
<reference evidence="1 2" key="1">
    <citation type="submission" date="2019-10" db="EMBL/GenBank/DDBJ databases">
        <title>Taxonomy of Antarctic Massilia spp.: description of Massilia rubra sp. nov., Massilia aquatica sp. nov., Massilia mucilaginosa sp. nov., Massilia frigida sp. nov. isolated from streams, lakes and regoliths.</title>
        <authorList>
            <person name="Holochova P."/>
            <person name="Sedlacek I."/>
            <person name="Kralova S."/>
            <person name="Maslanova I."/>
            <person name="Busse H.-J."/>
            <person name="Stankova E."/>
            <person name="Vrbovska V."/>
            <person name="Kovarovic V."/>
            <person name="Bartak M."/>
            <person name="Svec P."/>
            <person name="Pantucek R."/>
        </authorList>
    </citation>
    <scope>NUCLEOTIDE SEQUENCE [LARGE SCALE GENOMIC DNA]</scope>
    <source>
        <strain evidence="1 2">CCM 8695</strain>
    </source>
</reference>
<accession>A0ABX0N582</accession>
<organism evidence="1 2">
    <name type="scientific">Massilia frigida</name>
    <dbReference type="NCBI Taxonomy" id="2609281"/>
    <lineage>
        <taxon>Bacteria</taxon>
        <taxon>Pseudomonadati</taxon>
        <taxon>Pseudomonadota</taxon>
        <taxon>Betaproteobacteria</taxon>
        <taxon>Burkholderiales</taxon>
        <taxon>Oxalobacteraceae</taxon>
        <taxon>Telluria group</taxon>
        <taxon>Massilia</taxon>
    </lineage>
</organism>
<sequence>MDTRYKNQVDECGLFGEGNCEICGKRGYHEVCAARVLQIERQFLENHVRLLQQHAVHGALGAAGPQSQASLDRAVAALTAYLKRPLECDLGNAIEGDSWWFIPEGWIGMIGFIVEKRSSTIYALGSGLVAWSKLQYTNSDWCGILSYLNGKVDAVDS</sequence>
<evidence type="ECO:0000313" key="1">
    <source>
        <dbReference type="EMBL" id="NHZ80202.1"/>
    </source>
</evidence>